<sequence length="93" mass="9562">MTEQPAGTPGEKVVAQLYVIIVALAGVMGFVLGTIRPADLDPQLFGVIQLPPTPFGVALYGVGTVGTGLGVLLALVVYISRRTEGAGGERDPQ</sequence>
<name>A0A8J8C710_9EURY</name>
<dbReference type="RefSeq" id="WP_162319130.1">
    <property type="nucleotide sequence ID" value="NZ_JAHQXF010000002.1"/>
</dbReference>
<dbReference type="EMBL" id="JAHQXF010000002">
    <property type="protein sequence ID" value="MBV0924568.1"/>
    <property type="molecule type" value="Genomic_DNA"/>
</dbReference>
<accession>A0A8J8C710</accession>
<dbReference type="Pfam" id="PF24364">
    <property type="entry name" value="DUF7520"/>
    <property type="match status" value="1"/>
</dbReference>
<dbReference type="AlphaFoldDB" id="A0A8J8C710"/>
<evidence type="ECO:0000313" key="3">
    <source>
        <dbReference type="Proteomes" id="UP000766550"/>
    </source>
</evidence>
<comment type="caution">
    <text evidence="2">The sequence shown here is derived from an EMBL/GenBank/DDBJ whole genome shotgun (WGS) entry which is preliminary data.</text>
</comment>
<evidence type="ECO:0000313" key="2">
    <source>
        <dbReference type="EMBL" id="MBV0924568.1"/>
    </source>
</evidence>
<keyword evidence="3" id="KW-1185">Reference proteome</keyword>
<dbReference type="OrthoDB" id="210904at2157"/>
<reference evidence="2 3" key="1">
    <citation type="submission" date="2021-06" db="EMBL/GenBank/DDBJ databases">
        <title>New haloarchaea isolates fom saline soil.</title>
        <authorList>
            <person name="Duran-Viseras A."/>
            <person name="Sanchez-Porro C.S."/>
            <person name="Ventosa A."/>
        </authorList>
    </citation>
    <scope>NUCLEOTIDE SEQUENCE [LARGE SCALE GENOMIC DNA]</scope>
    <source>
        <strain evidence="2 3">JCM 183640</strain>
    </source>
</reference>
<protein>
    <submittedName>
        <fullName evidence="2">Cox cluster protein</fullName>
    </submittedName>
</protein>
<gene>
    <name evidence="2" type="ORF">KTS45_10200</name>
</gene>
<dbReference type="Proteomes" id="UP000766550">
    <property type="component" value="Unassembled WGS sequence"/>
</dbReference>
<dbReference type="InterPro" id="IPR055942">
    <property type="entry name" value="DUF7520"/>
</dbReference>
<proteinExistence type="predicted"/>
<keyword evidence="1" id="KW-0472">Membrane</keyword>
<organism evidence="2 3">
    <name type="scientific">Haloarcula limicola</name>
    <dbReference type="NCBI Taxonomy" id="1429915"/>
    <lineage>
        <taxon>Archaea</taxon>
        <taxon>Methanobacteriati</taxon>
        <taxon>Methanobacteriota</taxon>
        <taxon>Stenosarchaea group</taxon>
        <taxon>Halobacteria</taxon>
        <taxon>Halobacteriales</taxon>
        <taxon>Haloarculaceae</taxon>
        <taxon>Haloarcula</taxon>
    </lineage>
</organism>
<keyword evidence="1" id="KW-0812">Transmembrane</keyword>
<keyword evidence="1" id="KW-1133">Transmembrane helix</keyword>
<evidence type="ECO:0000256" key="1">
    <source>
        <dbReference type="SAM" id="Phobius"/>
    </source>
</evidence>
<feature type="transmembrane region" description="Helical" evidence="1">
    <location>
        <begin position="12"/>
        <end position="35"/>
    </location>
</feature>
<feature type="transmembrane region" description="Helical" evidence="1">
    <location>
        <begin position="55"/>
        <end position="80"/>
    </location>
</feature>